<evidence type="ECO:0000256" key="3">
    <source>
        <dbReference type="ARBA" id="ARBA00011276"/>
    </source>
</evidence>
<evidence type="ECO:0000313" key="15">
    <source>
        <dbReference type="Proteomes" id="UP001219933"/>
    </source>
</evidence>
<dbReference type="AlphaFoldDB" id="A0AAF0EZB0"/>
<evidence type="ECO:0000256" key="6">
    <source>
        <dbReference type="ARBA" id="ARBA00022729"/>
    </source>
</evidence>
<name>A0AAF0EZB0_9BASI</name>
<dbReference type="InterPro" id="IPR058545">
    <property type="entry name" value="Beta-prop_EMC1_1st"/>
</dbReference>
<evidence type="ECO:0000256" key="10">
    <source>
        <dbReference type="ARBA" id="ARBA00023180"/>
    </source>
</evidence>
<comment type="similarity">
    <text evidence="2">Belongs to the EMC1 family.</text>
</comment>
<feature type="domain" description="ER membrane protein complex subunit 1 C-terminal" evidence="12">
    <location>
        <begin position="842"/>
        <end position="1086"/>
    </location>
</feature>
<evidence type="ECO:0000313" key="14">
    <source>
        <dbReference type="EMBL" id="WFD36971.1"/>
    </source>
</evidence>
<evidence type="ECO:0000256" key="2">
    <source>
        <dbReference type="ARBA" id="ARBA00007904"/>
    </source>
</evidence>
<dbReference type="Pfam" id="PF25293">
    <property type="entry name" value="Beta-prop_EMC1_N"/>
    <property type="match status" value="1"/>
</dbReference>
<dbReference type="PROSITE" id="PS51257">
    <property type="entry name" value="PROKAR_LIPOPROTEIN"/>
    <property type="match status" value="1"/>
</dbReference>
<sequence>MLPRLVRVLACLLIFLACIPHESGAYAFFSFMSPRKPLPPVVGHFSSRIGVPKVSGRAVAPRFQRFIRATDAVDIKTSTALITATESNMLAALNPRDGGIVWRRSFPEGVESVVGFEDHLVVFSGTNGTTLSIMHAKHGLLLHTTELEGDPHATTSTVSAAFYPSPEAADMVVLVGGTVQRLTQGQVDWRWVPEDRVDLQHVILSGDHIYVTALAHGKARPVIFRLTRRGTLVSSHTIPSDVVGQLVALPWTPRPHFPAARYATTDGGPHVAWLGPDGQVHAARIDVEDPSGSRKRIKARSGRFVRLIDVGLGDRGYFVAEREGYTSEALQVNERGKFVSVWEFEDASPEAVYDGTFDRASDAFINRITFTRSQQLLSLNFLWADAVLGSDRGQLSGMSFQFDHDMHGNVLAAPFEVSKQGPYKLATRVTLVTSSGSVQMFLNGEPKWRLEQGLAETTKTALIDLPDRGLGPAAISERFAHGATLTDSPLDTLEHEGFVHRVLRHLSYLAVSPRIVADTVADVSAVLTRERIAQFLFDARRKLQRTLQPTAGGAISRDANATAVLTAVREATNETLASLYHDHFGFRKVIVAGTARGRLYGIDQSLDASAMLWERSIAGYGDGEGGPEPEVRITNIVQTRRTGTLIDGVPLPPLVTVVAQIGLPGRKPVTHLFEINPLTGETAEQDGVEVSRSAASLHVLPITAANGELVLGALSDDGTSLAVHPNGTADVRVYLAAGTNGYTVDANSHDVHPTWSIALAPGERIVAAIDQSRDHVASLGRIRGDRSVMYKWLNPHARLIVTHDEAASVANAYVIDTVSGEIVHHVSIPNVVPDHGVKATFTENWITIHYSTDATAEGSDAQPAAPPLPYSHPNMNWEDDYGAGKTRRLVSIELFEPEQHSNASVSSFGQGASGGAVVPRSRPVAYSRSFLLPYGVLALGTSRTTLGVATRALIVATDRENLVVIPRRMLDPLRTDGRPAPADAAAGIIAYSPEIPDELAWRVSQRELRIMGLNALIAAPSFLESTSMVLATGVDWFYTSVSPSGQFDRLQASFNKTQLILTIAALLAAIAATRPLMRLRVIGRRW</sequence>
<dbReference type="SUPFAM" id="SSF50998">
    <property type="entry name" value="Quinoprotein alcohol dehydrogenase-like"/>
    <property type="match status" value="1"/>
</dbReference>
<accession>A0AAF0EZB0</accession>
<evidence type="ECO:0000256" key="1">
    <source>
        <dbReference type="ARBA" id="ARBA00004115"/>
    </source>
</evidence>
<feature type="chain" id="PRO_5041935863" description="ER membrane protein complex subunit 1" evidence="11">
    <location>
        <begin position="26"/>
        <end position="1086"/>
    </location>
</feature>
<dbReference type="Gene3D" id="2.130.10.10">
    <property type="entry name" value="YVTN repeat-like/Quinoprotein amine dehydrogenase"/>
    <property type="match status" value="1"/>
</dbReference>
<keyword evidence="15" id="KW-1185">Reference proteome</keyword>
<keyword evidence="6 11" id="KW-0732">Signal</keyword>
<keyword evidence="5" id="KW-0812">Transmembrane</keyword>
<comment type="subunit">
    <text evidence="3">Component of the ER membrane protein complex (EMC).</text>
</comment>
<dbReference type="InterPro" id="IPR011678">
    <property type="entry name" value="EMC1_C"/>
</dbReference>
<evidence type="ECO:0000256" key="8">
    <source>
        <dbReference type="ARBA" id="ARBA00022989"/>
    </source>
</evidence>
<protein>
    <recommendedName>
        <fullName evidence="4">ER membrane protein complex subunit 1</fullName>
    </recommendedName>
</protein>
<dbReference type="GO" id="GO:0072546">
    <property type="term" value="C:EMC complex"/>
    <property type="evidence" value="ECO:0007669"/>
    <property type="project" value="InterPro"/>
</dbReference>
<evidence type="ECO:0000256" key="4">
    <source>
        <dbReference type="ARBA" id="ARBA00020824"/>
    </source>
</evidence>
<reference evidence="14" key="1">
    <citation type="submission" date="2023-03" db="EMBL/GenBank/DDBJ databases">
        <title>Mating type loci evolution in Malassezia.</title>
        <authorList>
            <person name="Coelho M.A."/>
        </authorList>
    </citation>
    <scope>NUCLEOTIDE SEQUENCE</scope>
    <source>
        <strain evidence="14">CBS 11721</strain>
    </source>
</reference>
<dbReference type="GO" id="GO:0034975">
    <property type="term" value="P:protein folding in endoplasmic reticulum"/>
    <property type="evidence" value="ECO:0007669"/>
    <property type="project" value="TreeGrafter"/>
</dbReference>
<dbReference type="InterPro" id="IPR011047">
    <property type="entry name" value="Quinoprotein_ADH-like_sf"/>
</dbReference>
<proteinExistence type="inferred from homology"/>
<comment type="subcellular location">
    <subcellularLocation>
        <location evidence="1">Endoplasmic reticulum membrane</location>
        <topology evidence="1">Single-pass type I membrane protein</topology>
    </subcellularLocation>
</comment>
<evidence type="ECO:0000259" key="12">
    <source>
        <dbReference type="Pfam" id="PF07774"/>
    </source>
</evidence>
<evidence type="ECO:0000256" key="5">
    <source>
        <dbReference type="ARBA" id="ARBA00022692"/>
    </source>
</evidence>
<gene>
    <name evidence="14" type="ORF">MCUN1_003863</name>
</gene>
<keyword evidence="8" id="KW-1133">Transmembrane helix</keyword>
<feature type="signal peptide" evidence="11">
    <location>
        <begin position="1"/>
        <end position="25"/>
    </location>
</feature>
<dbReference type="PANTHER" id="PTHR21573:SF0">
    <property type="entry name" value="ER MEMBRANE PROTEIN COMPLEX SUBUNIT 1"/>
    <property type="match status" value="1"/>
</dbReference>
<dbReference type="Proteomes" id="UP001219933">
    <property type="component" value="Chromosome 6"/>
</dbReference>
<keyword evidence="10" id="KW-0325">Glycoprotein</keyword>
<keyword evidence="7" id="KW-0256">Endoplasmic reticulum</keyword>
<keyword evidence="9" id="KW-0472">Membrane</keyword>
<evidence type="ECO:0000256" key="7">
    <source>
        <dbReference type="ARBA" id="ARBA00022824"/>
    </source>
</evidence>
<feature type="domain" description="EMC1 first beta-propeller" evidence="13">
    <location>
        <begin position="77"/>
        <end position="218"/>
    </location>
</feature>
<organism evidence="14 15">
    <name type="scientific">Malassezia cuniculi</name>
    <dbReference type="NCBI Taxonomy" id="948313"/>
    <lineage>
        <taxon>Eukaryota</taxon>
        <taxon>Fungi</taxon>
        <taxon>Dikarya</taxon>
        <taxon>Basidiomycota</taxon>
        <taxon>Ustilaginomycotina</taxon>
        <taxon>Malasseziomycetes</taxon>
        <taxon>Malasseziales</taxon>
        <taxon>Malasseziaceae</taxon>
        <taxon>Malassezia</taxon>
    </lineage>
</organism>
<dbReference type="InterPro" id="IPR026895">
    <property type="entry name" value="EMC1"/>
</dbReference>
<dbReference type="Pfam" id="PF07774">
    <property type="entry name" value="EMC1_C"/>
    <property type="match status" value="1"/>
</dbReference>
<evidence type="ECO:0000256" key="9">
    <source>
        <dbReference type="ARBA" id="ARBA00023136"/>
    </source>
</evidence>
<dbReference type="EMBL" id="CP119882">
    <property type="protein sequence ID" value="WFD36971.1"/>
    <property type="molecule type" value="Genomic_DNA"/>
</dbReference>
<dbReference type="InterPro" id="IPR015943">
    <property type="entry name" value="WD40/YVTN_repeat-like_dom_sf"/>
</dbReference>
<dbReference type="PANTHER" id="PTHR21573">
    <property type="entry name" value="ER MEMBRANE PROTEIN COMPLEX SUBUNIT 1"/>
    <property type="match status" value="1"/>
</dbReference>
<evidence type="ECO:0000256" key="11">
    <source>
        <dbReference type="SAM" id="SignalP"/>
    </source>
</evidence>
<evidence type="ECO:0000259" key="13">
    <source>
        <dbReference type="Pfam" id="PF25293"/>
    </source>
</evidence>